<feature type="transmembrane region" description="Helical" evidence="1">
    <location>
        <begin position="106"/>
        <end position="127"/>
    </location>
</feature>
<dbReference type="SMART" id="SM00014">
    <property type="entry name" value="acidPPc"/>
    <property type="match status" value="1"/>
</dbReference>
<dbReference type="PANTHER" id="PTHR14969:SF13">
    <property type="entry name" value="AT30094P"/>
    <property type="match status" value="1"/>
</dbReference>
<dbReference type="Proteomes" id="UP000192360">
    <property type="component" value="Unassembled WGS sequence"/>
</dbReference>
<keyword evidence="1" id="KW-0472">Membrane</keyword>
<accession>A0A1W1Y7F9</accession>
<feature type="transmembrane region" description="Helical" evidence="1">
    <location>
        <begin position="159"/>
        <end position="177"/>
    </location>
</feature>
<evidence type="ECO:0000313" key="3">
    <source>
        <dbReference type="EMBL" id="SMC32093.1"/>
    </source>
</evidence>
<dbReference type="Gene3D" id="1.20.144.10">
    <property type="entry name" value="Phosphatidic acid phosphatase type 2/haloperoxidase"/>
    <property type="match status" value="1"/>
</dbReference>
<dbReference type="InterPro" id="IPR036938">
    <property type="entry name" value="PAP2/HPO_sf"/>
</dbReference>
<evidence type="ECO:0000256" key="1">
    <source>
        <dbReference type="SAM" id="Phobius"/>
    </source>
</evidence>
<dbReference type="InterPro" id="IPR000326">
    <property type="entry name" value="PAP2/HPO"/>
</dbReference>
<dbReference type="AlphaFoldDB" id="A0A1W1Y7F9"/>
<feature type="transmembrane region" description="Helical" evidence="1">
    <location>
        <begin position="27"/>
        <end position="50"/>
    </location>
</feature>
<dbReference type="PANTHER" id="PTHR14969">
    <property type="entry name" value="SPHINGOSINE-1-PHOSPHATE PHOSPHOHYDROLASE"/>
    <property type="match status" value="1"/>
</dbReference>
<dbReference type="SUPFAM" id="SSF48317">
    <property type="entry name" value="Acid phosphatase/Vanadium-dependent haloperoxidase"/>
    <property type="match status" value="1"/>
</dbReference>
<feature type="transmembrane region" description="Helical" evidence="1">
    <location>
        <begin position="57"/>
        <end position="77"/>
    </location>
</feature>
<dbReference type="STRING" id="504486.SAMN05660703_0101"/>
<feature type="domain" description="Phosphatidic acid phosphatase type 2/haloperoxidase" evidence="2">
    <location>
        <begin position="61"/>
        <end position="174"/>
    </location>
</feature>
<gene>
    <name evidence="3" type="ORF">SAMN05660703_0101</name>
</gene>
<evidence type="ECO:0000313" key="4">
    <source>
        <dbReference type="Proteomes" id="UP000192360"/>
    </source>
</evidence>
<name>A0A1W1Y7F9_9FLAO</name>
<keyword evidence="1" id="KW-0812">Transmembrane</keyword>
<dbReference type="Pfam" id="PF01569">
    <property type="entry name" value="PAP2"/>
    <property type="match status" value="1"/>
</dbReference>
<proteinExistence type="predicted"/>
<dbReference type="RefSeq" id="WP_084059348.1">
    <property type="nucleotide sequence ID" value="NZ_FWXO01000001.1"/>
</dbReference>
<protein>
    <submittedName>
        <fullName evidence="3">Undecaprenyl-diphosphatase</fullName>
    </submittedName>
</protein>
<dbReference type="OrthoDB" id="9789113at2"/>
<dbReference type="EMBL" id="FWXO01000001">
    <property type="protein sequence ID" value="SMC32093.1"/>
    <property type="molecule type" value="Genomic_DNA"/>
</dbReference>
<keyword evidence="1" id="KW-1133">Transmembrane helix</keyword>
<organism evidence="3 4">
    <name type="scientific">Cellulophaga tyrosinoxydans</name>
    <dbReference type="NCBI Taxonomy" id="504486"/>
    <lineage>
        <taxon>Bacteria</taxon>
        <taxon>Pseudomonadati</taxon>
        <taxon>Bacteroidota</taxon>
        <taxon>Flavobacteriia</taxon>
        <taxon>Flavobacteriales</taxon>
        <taxon>Flavobacteriaceae</taxon>
        <taxon>Cellulophaga</taxon>
    </lineage>
</organism>
<reference evidence="3 4" key="1">
    <citation type="submission" date="2017-04" db="EMBL/GenBank/DDBJ databases">
        <authorList>
            <person name="Afonso C.L."/>
            <person name="Miller P.J."/>
            <person name="Scott M.A."/>
            <person name="Spackman E."/>
            <person name="Goraichik I."/>
            <person name="Dimitrov K.M."/>
            <person name="Suarez D.L."/>
            <person name="Swayne D.E."/>
        </authorList>
    </citation>
    <scope>NUCLEOTIDE SEQUENCE [LARGE SCALE GENOMIC DNA]</scope>
    <source>
        <strain evidence="3 4">DSM 21164</strain>
    </source>
</reference>
<feature type="transmembrane region" description="Helical" evidence="1">
    <location>
        <begin position="134"/>
        <end position="153"/>
    </location>
</feature>
<keyword evidence="4" id="KW-1185">Reference proteome</keyword>
<evidence type="ECO:0000259" key="2">
    <source>
        <dbReference type="SMART" id="SM00014"/>
    </source>
</evidence>
<sequence>MLDKLLTWDRETFIYLNNLGIEQYDHFWSIATNITTWIPLYLLFVFLVSYQHTKKEIYYRIGTAILLLLFVLILTGVTKELIGRLRPSNNTEINTLIRIIKSSDGFSFFSGHASFAFALTTIVVLFVKDKFKWIWAFYVWPIFLALSRIYVGVHYPIDILTGAFVGFVSANIFYGLYVKFIAPGLMLDHHE</sequence>